<gene>
    <name evidence="1" type="ORF">U27_06325</name>
</gene>
<dbReference type="HOGENOM" id="CLU_2598890_0_0_0"/>
<name>A0A081C436_VECG1</name>
<dbReference type="EMBL" id="DF820470">
    <property type="protein sequence ID" value="GAK59341.1"/>
    <property type="molecule type" value="Genomic_DNA"/>
</dbReference>
<dbReference type="Proteomes" id="UP000030661">
    <property type="component" value="Unassembled WGS sequence"/>
</dbReference>
<reference evidence="1 2" key="1">
    <citation type="journal article" date="2015" name="PeerJ">
        <title>First genomic representation of candidate bacterial phylum KSB3 points to enhanced environmental sensing as a trigger of wastewater bulking.</title>
        <authorList>
            <person name="Sekiguchi Y."/>
            <person name="Ohashi A."/>
            <person name="Parks D.H."/>
            <person name="Yamauchi T."/>
            <person name="Tyson G.W."/>
            <person name="Hugenholtz P."/>
        </authorList>
    </citation>
    <scope>NUCLEOTIDE SEQUENCE [LARGE SCALE GENOMIC DNA]</scope>
</reference>
<keyword evidence="2" id="KW-1185">Reference proteome</keyword>
<proteinExistence type="predicted"/>
<evidence type="ECO:0000313" key="1">
    <source>
        <dbReference type="EMBL" id="GAK59341.1"/>
    </source>
</evidence>
<protein>
    <submittedName>
        <fullName evidence="1">Uncharacterized protein</fullName>
    </submittedName>
</protein>
<evidence type="ECO:0000313" key="2">
    <source>
        <dbReference type="Proteomes" id="UP000030661"/>
    </source>
</evidence>
<organism evidence="1 2">
    <name type="scientific">Vecturithrix granuli</name>
    <dbReference type="NCBI Taxonomy" id="1499967"/>
    <lineage>
        <taxon>Bacteria</taxon>
        <taxon>Candidatus Moduliflexota</taxon>
        <taxon>Candidatus Vecturitrichia</taxon>
        <taxon>Candidatus Vecturitrichales</taxon>
        <taxon>Candidatus Vecturitrichaceae</taxon>
        <taxon>Candidatus Vecturithrix</taxon>
    </lineage>
</organism>
<sequence length="79" mass="9666">MKKREFQTLPGIIPRFYSPLCNPSKFNNLDPHFRQVPILEQKFCRFFIFRVIENHLTCYDCKGYRFPTTSFYEIHRKCL</sequence>
<accession>A0A081C436</accession>
<dbReference type="AlphaFoldDB" id="A0A081C436"/>